<dbReference type="Proteomes" id="UP000002383">
    <property type="component" value="Chromosome"/>
</dbReference>
<dbReference type="HOGENOM" id="CLU_006033_3_0_6"/>
<dbReference type="AlphaFoldDB" id="B8GQB9"/>
<dbReference type="RefSeq" id="WP_012637797.1">
    <property type="nucleotide sequence ID" value="NC_011901.1"/>
</dbReference>
<dbReference type="GO" id="GO:0005829">
    <property type="term" value="C:cytosol"/>
    <property type="evidence" value="ECO:0007669"/>
    <property type="project" value="TreeGrafter"/>
</dbReference>
<keyword evidence="1" id="KW-0479">Metal-binding</keyword>
<dbReference type="InterPro" id="IPR036409">
    <property type="entry name" value="Aldolase_II/adducin_N_sf"/>
</dbReference>
<keyword evidence="2" id="KW-0456">Lyase</keyword>
<dbReference type="InterPro" id="IPR050197">
    <property type="entry name" value="Aldolase_class_II_sugar_metab"/>
</dbReference>
<dbReference type="Gene3D" id="3.40.225.10">
    <property type="entry name" value="Class II aldolase/adducin N-terminal domain"/>
    <property type="match status" value="1"/>
</dbReference>
<organism evidence="4 5">
    <name type="scientific">Thioalkalivibrio sulfidiphilus (strain HL-EbGR7)</name>
    <dbReference type="NCBI Taxonomy" id="396588"/>
    <lineage>
        <taxon>Bacteria</taxon>
        <taxon>Pseudomonadati</taxon>
        <taxon>Pseudomonadota</taxon>
        <taxon>Gammaproteobacteria</taxon>
        <taxon>Chromatiales</taxon>
        <taxon>Ectothiorhodospiraceae</taxon>
        <taxon>Thioalkalivibrio</taxon>
    </lineage>
</organism>
<dbReference type="Pfam" id="PF00596">
    <property type="entry name" value="Aldolase_II"/>
    <property type="match status" value="1"/>
</dbReference>
<dbReference type="PANTHER" id="PTHR22789:SF0">
    <property type="entry name" value="3-OXO-TETRONATE 4-PHOSPHATE DECARBOXYLASE-RELATED"/>
    <property type="match status" value="1"/>
</dbReference>
<gene>
    <name evidence="4" type="ordered locus">Tgr7_1228</name>
</gene>
<evidence type="ECO:0000313" key="5">
    <source>
        <dbReference type="Proteomes" id="UP000002383"/>
    </source>
</evidence>
<dbReference type="STRING" id="396588.Tgr7_1228"/>
<proteinExistence type="predicted"/>
<evidence type="ECO:0000259" key="3">
    <source>
        <dbReference type="SMART" id="SM01007"/>
    </source>
</evidence>
<sequence length="224" mass="24659">MSESLAASDETRARDALTRAGLALYRAGLNQEAEGNLSLRLGEGLLITPSGLPWERLTPQRLVLLDRDNHARGGRPSSEWPLHRAILDARPEVHAVVHTHSMFATTLACLRRDLPPFHYMIAQAGGPDIRCSRYATFGSQDLAEAAVDALQDRKACLLASHGMVTVGKTLEEAVSLALTVEKLCEQYWRACQLGEPVLLSDAEMDEVMAQFSDYGPQYDEKDLT</sequence>
<dbReference type="GO" id="GO:0019323">
    <property type="term" value="P:pentose catabolic process"/>
    <property type="evidence" value="ECO:0007669"/>
    <property type="project" value="TreeGrafter"/>
</dbReference>
<protein>
    <submittedName>
        <fullName evidence="4">Putative L-fuculose phosphate aldolase</fullName>
    </submittedName>
</protein>
<dbReference type="GO" id="GO:0046872">
    <property type="term" value="F:metal ion binding"/>
    <property type="evidence" value="ECO:0007669"/>
    <property type="project" value="UniProtKB-KW"/>
</dbReference>
<dbReference type="OrthoDB" id="9786287at2"/>
<evidence type="ECO:0000256" key="2">
    <source>
        <dbReference type="ARBA" id="ARBA00023239"/>
    </source>
</evidence>
<keyword evidence="5" id="KW-1185">Reference proteome</keyword>
<dbReference type="PANTHER" id="PTHR22789">
    <property type="entry name" value="FUCULOSE PHOSPHATE ALDOLASE"/>
    <property type="match status" value="1"/>
</dbReference>
<name>B8GQB9_THISH</name>
<evidence type="ECO:0000313" key="4">
    <source>
        <dbReference type="EMBL" id="ACL72314.1"/>
    </source>
</evidence>
<dbReference type="GO" id="GO:0016832">
    <property type="term" value="F:aldehyde-lyase activity"/>
    <property type="evidence" value="ECO:0007669"/>
    <property type="project" value="TreeGrafter"/>
</dbReference>
<dbReference type="eggNOG" id="COG0235">
    <property type="taxonomic scope" value="Bacteria"/>
</dbReference>
<dbReference type="SMART" id="SM01007">
    <property type="entry name" value="Aldolase_II"/>
    <property type="match status" value="1"/>
</dbReference>
<feature type="domain" description="Class II aldolase/adducin N-terminal" evidence="3">
    <location>
        <begin position="15"/>
        <end position="188"/>
    </location>
</feature>
<reference evidence="4 5" key="1">
    <citation type="journal article" date="2011" name="Stand. Genomic Sci.">
        <title>Complete genome sequence of 'Thioalkalivibrio sulfidophilus' HL-EbGr7.</title>
        <authorList>
            <person name="Muyzer G."/>
            <person name="Sorokin D.Y."/>
            <person name="Mavromatis K."/>
            <person name="Lapidus A."/>
            <person name="Clum A."/>
            <person name="Ivanova N."/>
            <person name="Pati A."/>
            <person name="d'Haeseleer P."/>
            <person name="Woyke T."/>
            <person name="Kyrpides N.C."/>
        </authorList>
    </citation>
    <scope>NUCLEOTIDE SEQUENCE [LARGE SCALE GENOMIC DNA]</scope>
    <source>
        <strain evidence="4 5">HL-EbGR7</strain>
    </source>
</reference>
<dbReference type="KEGG" id="tgr:Tgr7_1228"/>
<evidence type="ECO:0000256" key="1">
    <source>
        <dbReference type="ARBA" id="ARBA00022723"/>
    </source>
</evidence>
<dbReference type="InterPro" id="IPR001303">
    <property type="entry name" value="Aldolase_II/adducin_N"/>
</dbReference>
<dbReference type="EMBL" id="CP001339">
    <property type="protein sequence ID" value="ACL72314.1"/>
    <property type="molecule type" value="Genomic_DNA"/>
</dbReference>
<accession>B8GQB9</accession>
<dbReference type="SUPFAM" id="SSF53639">
    <property type="entry name" value="AraD/HMP-PK domain-like"/>
    <property type="match status" value="1"/>
</dbReference>